<dbReference type="Proteomes" id="UP000199514">
    <property type="component" value="Unassembled WGS sequence"/>
</dbReference>
<feature type="active site" description="Nucleophile" evidence="2">
    <location>
        <position position="63"/>
    </location>
</feature>
<proteinExistence type="predicted"/>
<keyword evidence="2" id="KW-0378">Hydrolase</keyword>
<evidence type="ECO:0000256" key="1">
    <source>
        <dbReference type="ARBA" id="ARBA00023098"/>
    </source>
</evidence>
<comment type="caution">
    <text evidence="2">Lacks conserved residue(s) required for the propagation of feature annotation.</text>
</comment>
<dbReference type="InterPro" id="IPR002641">
    <property type="entry name" value="PNPLA_dom"/>
</dbReference>
<dbReference type="OrthoDB" id="1488362at2"/>
<feature type="domain" description="PNPLA" evidence="3">
    <location>
        <begin position="12"/>
        <end position="292"/>
    </location>
</feature>
<dbReference type="Gene3D" id="3.40.1090.10">
    <property type="entry name" value="Cytosolic phospholipase A2 catalytic domain"/>
    <property type="match status" value="1"/>
</dbReference>
<dbReference type="SUPFAM" id="SSF52151">
    <property type="entry name" value="FabD/lysophospholipase-like"/>
    <property type="match status" value="1"/>
</dbReference>
<feature type="active site" description="Proton acceptor" evidence="2">
    <location>
        <position position="279"/>
    </location>
</feature>
<feature type="short sequence motif" description="GXSXG" evidence="2">
    <location>
        <begin position="61"/>
        <end position="65"/>
    </location>
</feature>
<evidence type="ECO:0000256" key="2">
    <source>
        <dbReference type="PROSITE-ProRule" id="PRU01161"/>
    </source>
</evidence>
<dbReference type="InterPro" id="IPR016035">
    <property type="entry name" value="Acyl_Trfase/lysoPLipase"/>
</dbReference>
<evidence type="ECO:0000313" key="4">
    <source>
        <dbReference type="EMBL" id="SFB72792.1"/>
    </source>
</evidence>
<dbReference type="PROSITE" id="PS51635">
    <property type="entry name" value="PNPLA"/>
    <property type="match status" value="1"/>
</dbReference>
<keyword evidence="1 2" id="KW-0443">Lipid metabolism</keyword>
<evidence type="ECO:0000259" key="3">
    <source>
        <dbReference type="PROSITE" id="PS51635"/>
    </source>
</evidence>
<evidence type="ECO:0000313" key="5">
    <source>
        <dbReference type="Proteomes" id="UP000199514"/>
    </source>
</evidence>
<keyword evidence="2" id="KW-0442">Lipid degradation</keyword>
<name>A0A1I1DEI4_9BACT</name>
<sequence>MSNNNTKLQIGLCLAGAVSAGAYTAGVMDYLLEALEAWQKRKDNNTPNTPMHEVEITVIGGGSAGGMTGIITAAAIQEHFEPIRGLGGDLNKQQPQHKLYNAWVDLSSNDMLSVMLDAQDLKGGKLPSLLNSSFIDGIAKKITTVSTDTPPKRPYFNPNLKVFVSLTNLQGRSFKVPFMGGGANDYIVKYHNDYACFMLADSESDYKKDGWMPLNFQKKLNTVVAEQAAMATGAFPVGLQARTLRREVKYLKDLQLSRVNYKESIDLDDKLYHETLNIDGGILDNEPFQLMEEILGMDEKDKNTETFDKTVLMIDPFPSVGKPEKMQENSLIPNVLSLLNVLVTQSGIQPQTLAQLSQQQGQKNTLDPFMISPVRYEKKKNIETKVEGGKALACGAVSGFSGFLHKEFRIHDYFMGRANCEKFLRDYFTVPADTTNRIFTEGYKHVTDKTMFITEDEGKKRLPIIPLFTPEQSEGYMPVFSNGAQWPTVSPVHFDRYKKQLKERIGLTIFNVLPNAPLQVGAWTMGKLGFNAYLAEKSLTQLNEYLKEHELIR</sequence>
<dbReference type="GO" id="GO:0016787">
    <property type="term" value="F:hydrolase activity"/>
    <property type="evidence" value="ECO:0007669"/>
    <property type="project" value="UniProtKB-UniRule"/>
</dbReference>
<keyword evidence="5" id="KW-1185">Reference proteome</keyword>
<dbReference type="GO" id="GO:0016042">
    <property type="term" value="P:lipid catabolic process"/>
    <property type="evidence" value="ECO:0007669"/>
    <property type="project" value="UniProtKB-UniRule"/>
</dbReference>
<gene>
    <name evidence="4" type="ORF">SAMN05421780_101133</name>
</gene>
<dbReference type="Pfam" id="PF01734">
    <property type="entry name" value="Patatin"/>
    <property type="match status" value="1"/>
</dbReference>
<feature type="short sequence motif" description="DGA/G" evidence="2">
    <location>
        <begin position="279"/>
        <end position="281"/>
    </location>
</feature>
<dbReference type="EMBL" id="FOLE01000001">
    <property type="protein sequence ID" value="SFB72792.1"/>
    <property type="molecule type" value="Genomic_DNA"/>
</dbReference>
<dbReference type="RefSeq" id="WP_091505750.1">
    <property type="nucleotide sequence ID" value="NZ_FOLE01000001.1"/>
</dbReference>
<reference evidence="4 5" key="1">
    <citation type="submission" date="2016-10" db="EMBL/GenBank/DDBJ databases">
        <authorList>
            <person name="de Groot N.N."/>
        </authorList>
    </citation>
    <scope>NUCLEOTIDE SEQUENCE [LARGE SCALE GENOMIC DNA]</scope>
    <source>
        <strain evidence="4 5">DSM 6793</strain>
    </source>
</reference>
<protein>
    <submittedName>
        <fullName evidence="4">Patatin-like phospholipase</fullName>
    </submittedName>
</protein>
<organism evidence="4 5">
    <name type="scientific">Flexibacter flexilis DSM 6793</name>
    <dbReference type="NCBI Taxonomy" id="927664"/>
    <lineage>
        <taxon>Bacteria</taxon>
        <taxon>Pseudomonadati</taxon>
        <taxon>Bacteroidota</taxon>
        <taxon>Cytophagia</taxon>
        <taxon>Cytophagales</taxon>
        <taxon>Flexibacteraceae</taxon>
        <taxon>Flexibacter</taxon>
    </lineage>
</organism>
<dbReference type="AlphaFoldDB" id="A0A1I1DEI4"/>
<accession>A0A1I1DEI4</accession>